<reference evidence="1 2" key="2">
    <citation type="journal article" date="2022" name="Mol. Ecol. Resour.">
        <title>The genomes of chicory, endive, great burdock and yacon provide insights into Asteraceae paleo-polyploidization history and plant inulin production.</title>
        <authorList>
            <person name="Fan W."/>
            <person name="Wang S."/>
            <person name="Wang H."/>
            <person name="Wang A."/>
            <person name="Jiang F."/>
            <person name="Liu H."/>
            <person name="Zhao H."/>
            <person name="Xu D."/>
            <person name="Zhang Y."/>
        </authorList>
    </citation>
    <scope>NUCLEOTIDE SEQUENCE [LARGE SCALE GENOMIC DNA]</scope>
    <source>
        <strain evidence="2">cv. Punajuju</strain>
        <tissue evidence="1">Leaves</tissue>
    </source>
</reference>
<comment type="caution">
    <text evidence="1">The sequence shown here is derived from an EMBL/GenBank/DDBJ whole genome shotgun (WGS) entry which is preliminary data.</text>
</comment>
<keyword evidence="2" id="KW-1185">Reference proteome</keyword>
<dbReference type="EMBL" id="CM042009">
    <property type="protein sequence ID" value="KAI3791760.1"/>
    <property type="molecule type" value="Genomic_DNA"/>
</dbReference>
<evidence type="ECO:0000313" key="1">
    <source>
        <dbReference type="EMBL" id="KAI3791760.1"/>
    </source>
</evidence>
<organism evidence="1 2">
    <name type="scientific">Cichorium intybus</name>
    <name type="common">Chicory</name>
    <dbReference type="NCBI Taxonomy" id="13427"/>
    <lineage>
        <taxon>Eukaryota</taxon>
        <taxon>Viridiplantae</taxon>
        <taxon>Streptophyta</taxon>
        <taxon>Embryophyta</taxon>
        <taxon>Tracheophyta</taxon>
        <taxon>Spermatophyta</taxon>
        <taxon>Magnoliopsida</taxon>
        <taxon>eudicotyledons</taxon>
        <taxon>Gunneridae</taxon>
        <taxon>Pentapetalae</taxon>
        <taxon>asterids</taxon>
        <taxon>campanulids</taxon>
        <taxon>Asterales</taxon>
        <taxon>Asteraceae</taxon>
        <taxon>Cichorioideae</taxon>
        <taxon>Cichorieae</taxon>
        <taxon>Cichoriinae</taxon>
        <taxon>Cichorium</taxon>
    </lineage>
</organism>
<proteinExistence type="predicted"/>
<gene>
    <name evidence="1" type="ORF">L2E82_05623</name>
</gene>
<name>A0ACB9H7P1_CICIN</name>
<evidence type="ECO:0000313" key="2">
    <source>
        <dbReference type="Proteomes" id="UP001055811"/>
    </source>
</evidence>
<accession>A0ACB9H7P1</accession>
<dbReference type="Proteomes" id="UP001055811">
    <property type="component" value="Linkage Group LG01"/>
</dbReference>
<reference evidence="2" key="1">
    <citation type="journal article" date="2022" name="Mol. Ecol. Resour.">
        <title>The genomes of chicory, endive, great burdock and yacon provide insights into Asteraceae palaeo-polyploidization history and plant inulin production.</title>
        <authorList>
            <person name="Fan W."/>
            <person name="Wang S."/>
            <person name="Wang H."/>
            <person name="Wang A."/>
            <person name="Jiang F."/>
            <person name="Liu H."/>
            <person name="Zhao H."/>
            <person name="Xu D."/>
            <person name="Zhang Y."/>
        </authorList>
    </citation>
    <scope>NUCLEOTIDE SEQUENCE [LARGE SCALE GENOMIC DNA]</scope>
    <source>
        <strain evidence="2">cv. Punajuju</strain>
    </source>
</reference>
<sequence>MSKQKSHPIRMLEFCKNVANELDCGNRAVAEPELQLINGGKYLAMPNEEYDDDQRQYLCISKYEKIVNQFDELINMVDMVTKAPKRHQILSSNSRSKILCKNGGRGLKASRKGAEERSCANGIKGSMLCSTDNGTKSEVLVQLIANHLHDLNHPQA</sequence>
<protein>
    <submittedName>
        <fullName evidence="1">Uncharacterized protein</fullName>
    </submittedName>
</protein>